<dbReference type="AlphaFoldDB" id="A0A9D3Z107"/>
<proteinExistence type="predicted"/>
<reference evidence="1" key="1">
    <citation type="journal article" date="2019" name="bioRxiv">
        <title>The Genome of the Zebra Mussel, Dreissena polymorpha: A Resource for Invasive Species Research.</title>
        <authorList>
            <person name="McCartney M.A."/>
            <person name="Auch B."/>
            <person name="Kono T."/>
            <person name="Mallez S."/>
            <person name="Zhang Y."/>
            <person name="Obille A."/>
            <person name="Becker A."/>
            <person name="Abrahante J.E."/>
            <person name="Garbe J."/>
            <person name="Badalamenti J.P."/>
            <person name="Herman A."/>
            <person name="Mangelson H."/>
            <person name="Liachko I."/>
            <person name="Sullivan S."/>
            <person name="Sone E.D."/>
            <person name="Koren S."/>
            <person name="Silverstein K.A.T."/>
            <person name="Beckman K.B."/>
            <person name="Gohl D.M."/>
        </authorList>
    </citation>
    <scope>NUCLEOTIDE SEQUENCE</scope>
    <source>
        <strain evidence="1">Duluth1</strain>
        <tissue evidence="1">Whole animal</tissue>
    </source>
</reference>
<organism evidence="1 2">
    <name type="scientific">Dreissena polymorpha</name>
    <name type="common">Zebra mussel</name>
    <name type="synonym">Mytilus polymorpha</name>
    <dbReference type="NCBI Taxonomy" id="45954"/>
    <lineage>
        <taxon>Eukaryota</taxon>
        <taxon>Metazoa</taxon>
        <taxon>Spiralia</taxon>
        <taxon>Lophotrochozoa</taxon>
        <taxon>Mollusca</taxon>
        <taxon>Bivalvia</taxon>
        <taxon>Autobranchia</taxon>
        <taxon>Heteroconchia</taxon>
        <taxon>Euheterodonta</taxon>
        <taxon>Imparidentia</taxon>
        <taxon>Neoheterodontei</taxon>
        <taxon>Myida</taxon>
        <taxon>Dreissenoidea</taxon>
        <taxon>Dreissenidae</taxon>
        <taxon>Dreissena</taxon>
    </lineage>
</organism>
<reference evidence="1" key="2">
    <citation type="submission" date="2020-11" db="EMBL/GenBank/DDBJ databases">
        <authorList>
            <person name="McCartney M.A."/>
            <person name="Auch B."/>
            <person name="Kono T."/>
            <person name="Mallez S."/>
            <person name="Becker A."/>
            <person name="Gohl D.M."/>
            <person name="Silverstein K.A.T."/>
            <person name="Koren S."/>
            <person name="Bechman K.B."/>
            <person name="Herman A."/>
            <person name="Abrahante J.E."/>
            <person name="Garbe J."/>
        </authorList>
    </citation>
    <scope>NUCLEOTIDE SEQUENCE</scope>
    <source>
        <strain evidence="1">Duluth1</strain>
        <tissue evidence="1">Whole animal</tissue>
    </source>
</reference>
<comment type="caution">
    <text evidence="1">The sequence shown here is derived from an EMBL/GenBank/DDBJ whole genome shotgun (WGS) entry which is preliminary data.</text>
</comment>
<accession>A0A9D3Z107</accession>
<evidence type="ECO:0000313" key="1">
    <source>
        <dbReference type="EMBL" id="KAH3710788.1"/>
    </source>
</evidence>
<dbReference type="Proteomes" id="UP000828390">
    <property type="component" value="Unassembled WGS sequence"/>
</dbReference>
<evidence type="ECO:0000313" key="2">
    <source>
        <dbReference type="Proteomes" id="UP000828390"/>
    </source>
</evidence>
<name>A0A9D3Z107_DREPO</name>
<dbReference type="EMBL" id="JAIWYP010000014">
    <property type="protein sequence ID" value="KAH3710788.1"/>
    <property type="molecule type" value="Genomic_DNA"/>
</dbReference>
<sequence>MMRCTQLQMSCISRVATFQISRVPLEAACTRFLTPSCYSASTCPWLSSLVKT</sequence>
<protein>
    <submittedName>
        <fullName evidence="1">Uncharacterized protein</fullName>
    </submittedName>
</protein>
<keyword evidence="2" id="KW-1185">Reference proteome</keyword>
<gene>
    <name evidence="1" type="ORF">DPMN_070283</name>
</gene>